<name>A0A0S7EQA5_9TELE</name>
<evidence type="ECO:0000256" key="1">
    <source>
        <dbReference type="SAM" id="MobiDB-lite"/>
    </source>
</evidence>
<dbReference type="EMBL" id="GBYX01474197">
    <property type="protein sequence ID" value="JAO07463.1"/>
    <property type="molecule type" value="Transcribed_RNA"/>
</dbReference>
<evidence type="ECO:0000313" key="3">
    <source>
        <dbReference type="EMBL" id="JAO07463.1"/>
    </source>
</evidence>
<feature type="region of interest" description="Disordered" evidence="1">
    <location>
        <begin position="1"/>
        <end position="30"/>
    </location>
</feature>
<gene>
    <name evidence="2" type="primary">PPUP7232</name>
    <name evidence="3" type="synonym">PPUP7231</name>
</gene>
<accession>A0A0S7EQA5</accession>
<feature type="compositionally biased region" description="Acidic residues" evidence="1">
    <location>
        <begin position="1"/>
        <end position="15"/>
    </location>
</feature>
<reference evidence="2" key="1">
    <citation type="submission" date="2014-12" db="EMBL/GenBank/DDBJ databases">
        <title>Parallel Evolution in Life History Adaptation Evident in the Tissue-Specific Poeciliopsis prolifica transcriptome.</title>
        <authorList>
            <person name="Jue N.K."/>
            <person name="Foley R.J."/>
            <person name="Obergfell C."/>
            <person name="Reznick D.N."/>
            <person name="O'Neill R.J."/>
            <person name="O'Neill M.J."/>
        </authorList>
    </citation>
    <scope>NUCLEOTIDE SEQUENCE</scope>
</reference>
<dbReference type="AlphaFoldDB" id="A0A0S7EQA5"/>
<feature type="compositionally biased region" description="Low complexity" evidence="1">
    <location>
        <begin position="16"/>
        <end position="26"/>
    </location>
</feature>
<proteinExistence type="predicted"/>
<feature type="non-terminal residue" evidence="2">
    <location>
        <position position="119"/>
    </location>
</feature>
<sequence length="119" mass="13901">MLETNETEIESDSEIEVASAEQAAEAEQVDETFLVQSGQEELRRSERTRMLTEKGKEFHKERLKGLQRHFESTYDRWKALKLLKKSVIRGDPCDILEGHMDIVQRELAALNDIYDQYRA</sequence>
<dbReference type="EMBL" id="GBYX01474198">
    <property type="protein sequence ID" value="JAO07462.1"/>
    <property type="molecule type" value="Transcribed_RNA"/>
</dbReference>
<protein>
    <submittedName>
        <fullName evidence="3">PPUP7231</fullName>
    </submittedName>
    <submittedName>
        <fullName evidence="2">PPUP7232</fullName>
    </submittedName>
</protein>
<evidence type="ECO:0000313" key="2">
    <source>
        <dbReference type="EMBL" id="JAO07462.1"/>
    </source>
</evidence>
<organism evidence="2">
    <name type="scientific">Poeciliopsis prolifica</name>
    <name type="common">blackstripe livebearer</name>
    <dbReference type="NCBI Taxonomy" id="188132"/>
    <lineage>
        <taxon>Eukaryota</taxon>
        <taxon>Metazoa</taxon>
        <taxon>Chordata</taxon>
        <taxon>Craniata</taxon>
        <taxon>Vertebrata</taxon>
        <taxon>Euteleostomi</taxon>
        <taxon>Actinopterygii</taxon>
        <taxon>Neopterygii</taxon>
        <taxon>Teleostei</taxon>
        <taxon>Neoteleostei</taxon>
        <taxon>Acanthomorphata</taxon>
        <taxon>Ovalentaria</taxon>
        <taxon>Atherinomorphae</taxon>
        <taxon>Cyprinodontiformes</taxon>
        <taxon>Poeciliidae</taxon>
        <taxon>Poeciliinae</taxon>
        <taxon>Poeciliopsis</taxon>
    </lineage>
</organism>